<dbReference type="PANTHER" id="PTHR43584:SF8">
    <property type="entry name" value="N-ACETYLMURAMATE ALPHA-1-PHOSPHATE URIDYLYLTRANSFERASE"/>
    <property type="match status" value="1"/>
</dbReference>
<keyword evidence="6" id="KW-1185">Reference proteome</keyword>
<name>A0A2S5TI74_9GAMM</name>
<dbReference type="NCBIfam" id="NF045761">
    <property type="entry name" value="NAMPUrTaseMurU"/>
    <property type="match status" value="1"/>
</dbReference>
<dbReference type="PANTHER" id="PTHR43584">
    <property type="entry name" value="NUCLEOTIDYL TRANSFERASE"/>
    <property type="match status" value="1"/>
</dbReference>
<evidence type="ECO:0000313" key="6">
    <source>
        <dbReference type="Proteomes" id="UP000238220"/>
    </source>
</evidence>
<proteinExistence type="predicted"/>
<dbReference type="GO" id="GO:0016779">
    <property type="term" value="F:nucleotidyltransferase activity"/>
    <property type="evidence" value="ECO:0007669"/>
    <property type="project" value="UniProtKB-KW"/>
</dbReference>
<reference evidence="5 6" key="1">
    <citation type="submission" date="2018-02" db="EMBL/GenBank/DDBJ databases">
        <title>Genome sequencing of Solimonas sp. HR-BB.</title>
        <authorList>
            <person name="Lee Y."/>
            <person name="Jeon C.O."/>
        </authorList>
    </citation>
    <scope>NUCLEOTIDE SEQUENCE [LARGE SCALE GENOMIC DNA]</scope>
    <source>
        <strain evidence="5 6">HR-BB</strain>
    </source>
</reference>
<dbReference type="OrthoDB" id="9788272at2"/>
<dbReference type="Pfam" id="PF00483">
    <property type="entry name" value="NTP_transferase"/>
    <property type="match status" value="1"/>
</dbReference>
<keyword evidence="1 5" id="KW-0808">Transferase</keyword>
<evidence type="ECO:0000259" key="4">
    <source>
        <dbReference type="Pfam" id="PF00483"/>
    </source>
</evidence>
<organism evidence="5 6">
    <name type="scientific">Solimonas fluminis</name>
    <dbReference type="NCBI Taxonomy" id="2086571"/>
    <lineage>
        <taxon>Bacteria</taxon>
        <taxon>Pseudomonadati</taxon>
        <taxon>Pseudomonadota</taxon>
        <taxon>Gammaproteobacteria</taxon>
        <taxon>Nevskiales</taxon>
        <taxon>Nevskiaceae</taxon>
        <taxon>Solimonas</taxon>
    </lineage>
</organism>
<dbReference type="InterPro" id="IPR054790">
    <property type="entry name" value="MurU"/>
</dbReference>
<dbReference type="Proteomes" id="UP000238220">
    <property type="component" value="Unassembled WGS sequence"/>
</dbReference>
<dbReference type="SUPFAM" id="SSF53448">
    <property type="entry name" value="Nucleotide-diphospho-sugar transferases"/>
    <property type="match status" value="1"/>
</dbReference>
<keyword evidence="2 5" id="KW-0548">Nucleotidyltransferase</keyword>
<feature type="domain" description="Nucleotidyl transferase" evidence="4">
    <location>
        <begin position="64"/>
        <end position="200"/>
    </location>
</feature>
<evidence type="ECO:0000313" key="5">
    <source>
        <dbReference type="EMBL" id="PPE74696.1"/>
    </source>
</evidence>
<protein>
    <submittedName>
        <fullName evidence="5">Mannose-1-phosphate guanylyltransferase</fullName>
    </submittedName>
</protein>
<evidence type="ECO:0000256" key="3">
    <source>
        <dbReference type="SAM" id="MobiDB-lite"/>
    </source>
</evidence>
<evidence type="ECO:0000256" key="2">
    <source>
        <dbReference type="ARBA" id="ARBA00022695"/>
    </source>
</evidence>
<dbReference type="InterPro" id="IPR005835">
    <property type="entry name" value="NTP_transferase_dom"/>
</dbReference>
<dbReference type="AlphaFoldDB" id="A0A2S5TI74"/>
<comment type="caution">
    <text evidence="5">The sequence shown here is derived from an EMBL/GenBank/DDBJ whole genome shotgun (WGS) entry which is preliminary data.</text>
</comment>
<dbReference type="InterPro" id="IPR050065">
    <property type="entry name" value="GlmU-like"/>
</dbReference>
<dbReference type="CDD" id="cd06422">
    <property type="entry name" value="NTP_transferase_like_1"/>
    <property type="match status" value="1"/>
</dbReference>
<evidence type="ECO:0000256" key="1">
    <source>
        <dbReference type="ARBA" id="ARBA00022679"/>
    </source>
</evidence>
<feature type="region of interest" description="Disordered" evidence="3">
    <location>
        <begin position="1"/>
        <end position="30"/>
    </location>
</feature>
<dbReference type="InterPro" id="IPR029044">
    <property type="entry name" value="Nucleotide-diphossugar_trans"/>
</dbReference>
<dbReference type="EMBL" id="PSNW01000003">
    <property type="protein sequence ID" value="PPE74696.1"/>
    <property type="molecule type" value="Genomic_DNA"/>
</dbReference>
<gene>
    <name evidence="5" type="ORF">C3942_08030</name>
</gene>
<accession>A0A2S5TI74</accession>
<dbReference type="Gene3D" id="3.90.550.10">
    <property type="entry name" value="Spore Coat Polysaccharide Biosynthesis Protein SpsA, Chain A"/>
    <property type="match status" value="1"/>
</dbReference>
<sequence length="284" mass="30477">MDGPAAPPEGDRHLRAHQLPRRQAPLPGRRAALHPLRARDRRTLCRAAAAAGPVRRTRHARVTKAFILAAGRGERMRPLTDHTPKPLLEVRGKPLAAHHLDALAAAGVREVVINLGWLGAKIREHFGDGSAHGLHIDWSDEGWPALETGGGILKALPLLGEAPFLLLNGDVFTDFPLSRLLARAQALPAGDLAHLVLVPNPAHNPRGDFALAHGRVPEPAAPQYTFSGLSVLRPELFAGSQPGAFGLASLLREAARHGRVSAELHEGLWSDVGTPERLAALRKL</sequence>